<evidence type="ECO:0000313" key="2">
    <source>
        <dbReference type="Proteomes" id="UP000244929"/>
    </source>
</evidence>
<dbReference type="RefSeq" id="WP_108777898.1">
    <property type="nucleotide sequence ID" value="NZ_CP029186.1"/>
</dbReference>
<reference evidence="1 2" key="1">
    <citation type="submission" date="2018-04" db="EMBL/GenBank/DDBJ databases">
        <title>Genome sequencing of Flavobacterium sp. HYN0059.</title>
        <authorList>
            <person name="Yi H."/>
            <person name="Baek C."/>
        </authorList>
    </citation>
    <scope>NUCLEOTIDE SEQUENCE [LARGE SCALE GENOMIC DNA]</scope>
    <source>
        <strain evidence="1 2">HYN0059</strain>
    </source>
</reference>
<dbReference type="PROSITE" id="PS51257">
    <property type="entry name" value="PROKAR_LIPOPROTEIN"/>
    <property type="match status" value="1"/>
</dbReference>
<protein>
    <recommendedName>
        <fullName evidence="3">DUF4843 domain-containing protein</fullName>
    </recommendedName>
</protein>
<name>A0A2S1QXT5_9FLAO</name>
<proteinExistence type="predicted"/>
<accession>A0A2S1QXT5</accession>
<dbReference type="OrthoDB" id="1133641at2"/>
<dbReference type="KEGG" id="falb:HYN59_08695"/>
<gene>
    <name evidence="1" type="ORF">HYN59_08695</name>
</gene>
<sequence length="274" mass="29879">MKKYLSKIVVFALLVGVLSSCEEDKIVYKGDGQSLVGFNTAAGNLKTYDPQESTNPSEIIVEVGSTKKVNYDRTVQVVINDELTDALPSQYTIDQSTFVIPAGEFTAKIKITGHYDALTDIKQTLTLDLISVQDQDIFDAKRARYTVSIYRVCPRDIPLTYTGYVTGEVGGATEEFTVTFVPTADAATYNVANLWGNFVSGATGSNYDGQYPYPAKLVINCDNTVDITPDSNSQVATDGSDGTFDPDTNEFQLSLTQDLFSDPFTADIYLIPAP</sequence>
<organism evidence="1 2">
    <name type="scientific">Flavobacterium album</name>
    <dbReference type="NCBI Taxonomy" id="2175091"/>
    <lineage>
        <taxon>Bacteria</taxon>
        <taxon>Pseudomonadati</taxon>
        <taxon>Bacteroidota</taxon>
        <taxon>Flavobacteriia</taxon>
        <taxon>Flavobacteriales</taxon>
        <taxon>Flavobacteriaceae</taxon>
        <taxon>Flavobacterium</taxon>
    </lineage>
</organism>
<keyword evidence="2" id="KW-1185">Reference proteome</keyword>
<dbReference type="EMBL" id="CP029186">
    <property type="protein sequence ID" value="AWH85194.1"/>
    <property type="molecule type" value="Genomic_DNA"/>
</dbReference>
<dbReference type="AlphaFoldDB" id="A0A2S1QXT5"/>
<evidence type="ECO:0000313" key="1">
    <source>
        <dbReference type="EMBL" id="AWH85194.1"/>
    </source>
</evidence>
<dbReference type="Proteomes" id="UP000244929">
    <property type="component" value="Chromosome"/>
</dbReference>
<evidence type="ECO:0008006" key="3">
    <source>
        <dbReference type="Google" id="ProtNLM"/>
    </source>
</evidence>